<reference evidence="2" key="1">
    <citation type="submission" date="2023-03" db="EMBL/GenBank/DDBJ databases">
        <title>Massive genome expansion in bonnet fungi (Mycena s.s.) driven by repeated elements and novel gene families across ecological guilds.</title>
        <authorList>
            <consortium name="Lawrence Berkeley National Laboratory"/>
            <person name="Harder C.B."/>
            <person name="Miyauchi S."/>
            <person name="Viragh M."/>
            <person name="Kuo A."/>
            <person name="Thoen E."/>
            <person name="Andreopoulos B."/>
            <person name="Lu D."/>
            <person name="Skrede I."/>
            <person name="Drula E."/>
            <person name="Henrissat B."/>
            <person name="Morin E."/>
            <person name="Kohler A."/>
            <person name="Barry K."/>
            <person name="LaButti K."/>
            <person name="Morin E."/>
            <person name="Salamov A."/>
            <person name="Lipzen A."/>
            <person name="Mereny Z."/>
            <person name="Hegedus B."/>
            <person name="Baldrian P."/>
            <person name="Stursova M."/>
            <person name="Weitz H."/>
            <person name="Taylor A."/>
            <person name="Grigoriev I.V."/>
            <person name="Nagy L.G."/>
            <person name="Martin F."/>
            <person name="Kauserud H."/>
        </authorList>
    </citation>
    <scope>NUCLEOTIDE SEQUENCE</scope>
    <source>
        <strain evidence="2">9284</strain>
    </source>
</reference>
<dbReference type="PANTHER" id="PTHR42791:SF1">
    <property type="entry name" value="N-ACETYLTRANSFERASE DOMAIN-CONTAINING PROTEIN"/>
    <property type="match status" value="1"/>
</dbReference>
<dbReference type="Pfam" id="PF13508">
    <property type="entry name" value="Acetyltransf_7"/>
    <property type="match status" value="1"/>
</dbReference>
<dbReference type="Proteomes" id="UP001221142">
    <property type="component" value="Unassembled WGS sequence"/>
</dbReference>
<dbReference type="InterPro" id="IPR052523">
    <property type="entry name" value="Trichothecene_AcTrans"/>
</dbReference>
<dbReference type="EMBL" id="JARKIF010000003">
    <property type="protein sequence ID" value="KAJ7644572.1"/>
    <property type="molecule type" value="Genomic_DNA"/>
</dbReference>
<organism evidence="2 3">
    <name type="scientific">Roridomyces roridus</name>
    <dbReference type="NCBI Taxonomy" id="1738132"/>
    <lineage>
        <taxon>Eukaryota</taxon>
        <taxon>Fungi</taxon>
        <taxon>Dikarya</taxon>
        <taxon>Basidiomycota</taxon>
        <taxon>Agaricomycotina</taxon>
        <taxon>Agaricomycetes</taxon>
        <taxon>Agaricomycetidae</taxon>
        <taxon>Agaricales</taxon>
        <taxon>Marasmiineae</taxon>
        <taxon>Mycenaceae</taxon>
        <taxon>Roridomyces</taxon>
    </lineage>
</organism>
<name>A0AAD7CBW0_9AGAR</name>
<dbReference type="Gene3D" id="3.40.630.30">
    <property type="match status" value="1"/>
</dbReference>
<dbReference type="InterPro" id="IPR000182">
    <property type="entry name" value="GNAT_dom"/>
</dbReference>
<proteinExistence type="predicted"/>
<dbReference type="CDD" id="cd04301">
    <property type="entry name" value="NAT_SF"/>
    <property type="match status" value="1"/>
</dbReference>
<gene>
    <name evidence="2" type="ORF">FB45DRAFT_898236</name>
</gene>
<sequence>MSRPPYIRVATVDDLDELASMTQRAFISSPAQSYLANLRLPLTTAPKDTRARENQVDFIKYLIRRAWHLQGRITVVVLPCPPSTPRAPQRDANKEQIIACSVWRPPVAGAARKSPSGINDLRLGLLGLLSSWGLGLTARIAEFVQPIERAFQEGWKHRNLPTNPDGSWHLQLAGVDPEFQGQGYMSMLLLEAFQNAGPKAIFTLEATTPRARDIYTHFGFEIVKEVVIGKGKVDAHGIAASGESAVGFPVYPMIRTGR</sequence>
<protein>
    <recommendedName>
        <fullName evidence="1">N-acetyltransferase domain-containing protein</fullName>
    </recommendedName>
</protein>
<evidence type="ECO:0000313" key="2">
    <source>
        <dbReference type="EMBL" id="KAJ7644572.1"/>
    </source>
</evidence>
<dbReference type="AlphaFoldDB" id="A0AAD7CBW0"/>
<dbReference type="PANTHER" id="PTHR42791">
    <property type="entry name" value="GNAT FAMILY ACETYLTRANSFERASE"/>
    <property type="match status" value="1"/>
</dbReference>
<accession>A0AAD7CBW0</accession>
<feature type="domain" description="N-acetyltransferase" evidence="1">
    <location>
        <begin position="168"/>
        <end position="221"/>
    </location>
</feature>
<comment type="caution">
    <text evidence="2">The sequence shown here is derived from an EMBL/GenBank/DDBJ whole genome shotgun (WGS) entry which is preliminary data.</text>
</comment>
<keyword evidence="3" id="KW-1185">Reference proteome</keyword>
<evidence type="ECO:0000313" key="3">
    <source>
        <dbReference type="Proteomes" id="UP001221142"/>
    </source>
</evidence>
<dbReference type="GO" id="GO:0016747">
    <property type="term" value="F:acyltransferase activity, transferring groups other than amino-acyl groups"/>
    <property type="evidence" value="ECO:0007669"/>
    <property type="project" value="InterPro"/>
</dbReference>
<dbReference type="SUPFAM" id="SSF55729">
    <property type="entry name" value="Acyl-CoA N-acyltransferases (Nat)"/>
    <property type="match status" value="1"/>
</dbReference>
<dbReference type="InterPro" id="IPR016181">
    <property type="entry name" value="Acyl_CoA_acyltransferase"/>
</dbReference>
<evidence type="ECO:0000259" key="1">
    <source>
        <dbReference type="Pfam" id="PF13508"/>
    </source>
</evidence>